<reference evidence="4" key="2">
    <citation type="submission" date="2007-10" db="EMBL/GenBank/DDBJ databases">
        <authorList>
            <person name="Myers G.S."/>
        </authorList>
    </citation>
    <scope>NUCLEOTIDE SEQUENCE [LARGE SCALE GENOMIC DNA]</scope>
</reference>
<dbReference type="Gene3D" id="3.40.50.2300">
    <property type="match status" value="1"/>
</dbReference>
<dbReference type="SUPFAM" id="SSF52172">
    <property type="entry name" value="CheY-like"/>
    <property type="match status" value="1"/>
</dbReference>
<accession>A8PMI7</accession>
<keyword evidence="5" id="KW-1185">Reference proteome</keyword>
<reference evidence="4" key="1">
    <citation type="submission" date="2006-04" db="EMBL/GenBank/DDBJ databases">
        <authorList>
            <person name="Seshadri R."/>
            <person name="Federici B.A."/>
        </authorList>
    </citation>
    <scope>NUCLEOTIDE SEQUENCE [LARGE SCALE GENOMIC DNA]</scope>
</reference>
<evidence type="ECO:0000256" key="2">
    <source>
        <dbReference type="PROSITE-ProRule" id="PRU00169"/>
    </source>
</evidence>
<name>A8PMI7_9COXI</name>
<feature type="modified residue" description="4-aspartylphosphate" evidence="2">
    <location>
        <position position="72"/>
    </location>
</feature>
<evidence type="ECO:0000256" key="1">
    <source>
        <dbReference type="ARBA" id="ARBA00022553"/>
    </source>
</evidence>
<dbReference type="Pfam" id="PF00072">
    <property type="entry name" value="Response_reg"/>
    <property type="match status" value="1"/>
</dbReference>
<dbReference type="PANTHER" id="PTHR44591:SF3">
    <property type="entry name" value="RESPONSE REGULATORY DOMAIN-CONTAINING PROTEIN"/>
    <property type="match status" value="1"/>
</dbReference>
<dbReference type="InterPro" id="IPR011006">
    <property type="entry name" value="CheY-like_superfamily"/>
</dbReference>
<keyword evidence="1 2" id="KW-0597">Phosphoprotein</keyword>
<dbReference type="STRING" id="59196.RICGR_0742"/>
<gene>
    <name evidence="4" type="ORF">RICGR_0742</name>
</gene>
<protein>
    <submittedName>
        <fullName evidence="4">Transcriptional activator protein CzcR</fullName>
    </submittedName>
</protein>
<dbReference type="SMART" id="SM00448">
    <property type="entry name" value="REC"/>
    <property type="match status" value="1"/>
</dbReference>
<dbReference type="EMBL" id="AAQJ02000001">
    <property type="protein sequence ID" value="EDP46073.1"/>
    <property type="molecule type" value="Genomic_DNA"/>
</dbReference>
<organism evidence="4 5">
    <name type="scientific">Rickettsiella grylli</name>
    <dbReference type="NCBI Taxonomy" id="59196"/>
    <lineage>
        <taxon>Bacteria</taxon>
        <taxon>Pseudomonadati</taxon>
        <taxon>Pseudomonadota</taxon>
        <taxon>Gammaproteobacteria</taxon>
        <taxon>Legionellales</taxon>
        <taxon>Coxiellaceae</taxon>
        <taxon>Rickettsiella</taxon>
    </lineage>
</organism>
<dbReference type="CDD" id="cd00156">
    <property type="entry name" value="REC"/>
    <property type="match status" value="1"/>
</dbReference>
<dbReference type="Proteomes" id="UP000054075">
    <property type="component" value="Unassembled WGS sequence"/>
</dbReference>
<dbReference type="eggNOG" id="COG0745">
    <property type="taxonomic scope" value="Bacteria"/>
</dbReference>
<dbReference type="PANTHER" id="PTHR44591">
    <property type="entry name" value="STRESS RESPONSE REGULATOR PROTEIN 1"/>
    <property type="match status" value="1"/>
</dbReference>
<comment type="caution">
    <text evidence="4">The sequence shown here is derived from an EMBL/GenBank/DDBJ whole genome shotgun (WGS) entry which is preliminary data.</text>
</comment>
<evidence type="ECO:0000313" key="5">
    <source>
        <dbReference type="Proteomes" id="UP000054075"/>
    </source>
</evidence>
<dbReference type="GO" id="GO:0000160">
    <property type="term" value="P:phosphorelay signal transduction system"/>
    <property type="evidence" value="ECO:0007669"/>
    <property type="project" value="InterPro"/>
</dbReference>
<sequence length="150" mass="16716">MDGFMDNLKKKFTVKESACLKRSALLVEDDPFCQKIQSHCLSELGYKVEIASNATTAIHRVEHSAYNLIVLDLGLPDESGELVICAIREFKANQLTPLIVATAQADAPTQQKCLYLGADIVFMKPFDTQTLSKAIDFCHSRIKEPFHANQ</sequence>
<evidence type="ECO:0000313" key="4">
    <source>
        <dbReference type="EMBL" id="EDP46073.1"/>
    </source>
</evidence>
<dbReference type="InterPro" id="IPR050595">
    <property type="entry name" value="Bact_response_regulator"/>
</dbReference>
<dbReference type="InterPro" id="IPR001789">
    <property type="entry name" value="Sig_transdc_resp-reg_receiver"/>
</dbReference>
<dbReference type="AlphaFoldDB" id="A8PMI7"/>
<dbReference type="PROSITE" id="PS50110">
    <property type="entry name" value="RESPONSE_REGULATORY"/>
    <property type="match status" value="1"/>
</dbReference>
<feature type="domain" description="Response regulatory" evidence="3">
    <location>
        <begin position="23"/>
        <end position="139"/>
    </location>
</feature>
<proteinExistence type="predicted"/>
<dbReference type="OrthoDB" id="9792854at2"/>
<evidence type="ECO:0000259" key="3">
    <source>
        <dbReference type="PROSITE" id="PS50110"/>
    </source>
</evidence>